<keyword evidence="1" id="KW-0175">Coiled coil</keyword>
<accession>A0A1Q9JGA0</accession>
<keyword evidence="3" id="KW-1185">Reference proteome</keyword>
<comment type="caution">
    <text evidence="2">The sequence shown here is derived from an EMBL/GenBank/DDBJ whole genome shotgun (WGS) entry which is preliminary data.</text>
</comment>
<gene>
    <name evidence="2" type="ORF">BHK98_03795</name>
</gene>
<dbReference type="AlphaFoldDB" id="A0A1Q9JGA0"/>
<dbReference type="OrthoDB" id="2083737at2"/>
<proteinExistence type="predicted"/>
<name>A0A1Q9JGA0_9FIRM</name>
<evidence type="ECO:0000256" key="1">
    <source>
        <dbReference type="SAM" id="Coils"/>
    </source>
</evidence>
<dbReference type="STRING" id="1261640.BHK98_03795"/>
<dbReference type="Proteomes" id="UP000187404">
    <property type="component" value="Unassembled WGS sequence"/>
</dbReference>
<organism evidence="2 3">
    <name type="scientific">Hornefia porci</name>
    <dbReference type="NCBI Taxonomy" id="2652292"/>
    <lineage>
        <taxon>Bacteria</taxon>
        <taxon>Bacillati</taxon>
        <taxon>Bacillota</taxon>
        <taxon>Clostridia</taxon>
        <taxon>Peptostreptococcales</taxon>
        <taxon>Anaerovoracaceae</taxon>
        <taxon>Hornefia</taxon>
    </lineage>
</organism>
<dbReference type="EMBL" id="MJIE01000001">
    <property type="protein sequence ID" value="OLR55262.1"/>
    <property type="molecule type" value="Genomic_DNA"/>
</dbReference>
<reference evidence="2 3" key="1">
    <citation type="journal article" date="2016" name="Appl. Environ. Microbiol.">
        <title>Function and Phylogeny of Bacterial Butyryl Coenzyme A:Acetate Transferases and Their Diversity in the Proximal Colon of Swine.</title>
        <authorList>
            <person name="Trachsel J."/>
            <person name="Bayles D.O."/>
            <person name="Looft T."/>
            <person name="Levine U.Y."/>
            <person name="Allen H.K."/>
        </authorList>
    </citation>
    <scope>NUCLEOTIDE SEQUENCE [LARGE SCALE GENOMIC DNA]</scope>
    <source>
        <strain evidence="2 3">68-3-10</strain>
    </source>
</reference>
<dbReference type="RefSeq" id="WP_075712256.1">
    <property type="nucleotide sequence ID" value="NZ_MJIE01000001.1"/>
</dbReference>
<evidence type="ECO:0000313" key="2">
    <source>
        <dbReference type="EMBL" id="OLR55262.1"/>
    </source>
</evidence>
<evidence type="ECO:0000313" key="3">
    <source>
        <dbReference type="Proteomes" id="UP000187404"/>
    </source>
</evidence>
<feature type="coiled-coil region" evidence="1">
    <location>
        <begin position="29"/>
        <end position="56"/>
    </location>
</feature>
<protein>
    <submittedName>
        <fullName evidence="2">Uncharacterized protein</fullName>
    </submittedName>
</protein>
<sequence length="198" mass="22924">MIVIFVPTSSFAFEEQDYTEEKYNNQFNNEYEITSMEELKQEIETANENDDVSKAEAKEILSEVEPEVMKEYIEFVDETVSTEVNNSEPDKVMYDSVCDKSTEIYYIDVDGLSKAELTITDQEEQTPIQKQVSIIKETVCPSVYAATNGERKWKYYNKDGSKKARYFTAKYKRYVGAGYGVFCTENHYYVSSSGIQER</sequence>